<dbReference type="InterPro" id="IPR005297">
    <property type="entry name" value="Lipoprotein_repeat"/>
</dbReference>
<accession>A0A2X2C9P4</accession>
<reference evidence="3 4" key="1">
    <citation type="submission" date="2018-06" db="EMBL/GenBank/DDBJ databases">
        <authorList>
            <consortium name="Pathogen Informatics"/>
            <person name="Doyle S."/>
        </authorList>
    </citation>
    <scope>NUCLEOTIDE SEQUENCE [LARGE SCALE GENOMIC DNA]</scope>
    <source>
        <strain evidence="3 4">NCTC11842</strain>
    </source>
</reference>
<dbReference type="AlphaFoldDB" id="A0A2X2C9P4"/>
<name>A0A2X2C9P4_PSELU</name>
<dbReference type="Proteomes" id="UP000250443">
    <property type="component" value="Unassembled WGS sequence"/>
</dbReference>
<feature type="chain" id="PRO_5015952991" evidence="1">
    <location>
        <begin position="21"/>
        <end position="120"/>
    </location>
</feature>
<dbReference type="PIRSF" id="PIRSF029720">
    <property type="entry name" value="UCP029720"/>
    <property type="match status" value="1"/>
</dbReference>
<dbReference type="EMBL" id="UAUF01000009">
    <property type="protein sequence ID" value="SPZ03591.1"/>
    <property type="molecule type" value="Genomic_DNA"/>
</dbReference>
<reference evidence="2 5" key="2">
    <citation type="submission" date="2020-10" db="EMBL/GenBank/DDBJ databases">
        <title>Genome sequences of Pseudomonas isolates.</title>
        <authorList>
            <person name="Wessels L."/>
            <person name="Reich F."/>
            <person name="Hammerl J."/>
        </authorList>
    </citation>
    <scope>NUCLEOTIDE SEQUENCE [LARGE SCALE GENOMIC DNA]</scope>
    <source>
        <strain evidence="2 5">20-MO00624-0</strain>
    </source>
</reference>
<evidence type="ECO:0000256" key="1">
    <source>
        <dbReference type="SAM" id="SignalP"/>
    </source>
</evidence>
<evidence type="ECO:0000313" key="4">
    <source>
        <dbReference type="Proteomes" id="UP000250443"/>
    </source>
</evidence>
<dbReference type="PANTHER" id="PTHR39335:SF1">
    <property type="entry name" value="BLL4220 PROTEIN"/>
    <property type="match status" value="1"/>
</dbReference>
<dbReference type="Pfam" id="PF03640">
    <property type="entry name" value="Lipoprotein_15"/>
    <property type="match status" value="2"/>
</dbReference>
<keyword evidence="1" id="KW-0732">Signal</keyword>
<sequence>MTVKALLAVTALLASSAALAASPAMEKEGVLVDDQGRTLYTYDKDTEGVSSCNGKCAENWPPLKVEAGSKPSDAWTVIEREDGAMQWTYKGKPLYTFVQDKKAGDKTGDGKGGVWHIAKP</sequence>
<gene>
    <name evidence="2" type="ORF">IRZ65_06900</name>
    <name evidence="3" type="ORF">NCTC11842_01034</name>
</gene>
<dbReference type="InterPro" id="IPR014558">
    <property type="entry name" value="UCP029720"/>
</dbReference>
<dbReference type="Proteomes" id="UP000626180">
    <property type="component" value="Unassembled WGS sequence"/>
</dbReference>
<dbReference type="EMBL" id="JADMCD010000002">
    <property type="protein sequence ID" value="MBF8640404.1"/>
    <property type="molecule type" value="Genomic_DNA"/>
</dbReference>
<dbReference type="PANTHER" id="PTHR39335">
    <property type="entry name" value="BLL4220 PROTEIN"/>
    <property type="match status" value="1"/>
</dbReference>
<protein>
    <submittedName>
        <fullName evidence="3">Secreted repeat of uncharacterized function</fullName>
    </submittedName>
</protein>
<evidence type="ECO:0000313" key="2">
    <source>
        <dbReference type="EMBL" id="MBF8640404.1"/>
    </source>
</evidence>
<feature type="signal peptide" evidence="1">
    <location>
        <begin position="1"/>
        <end position="20"/>
    </location>
</feature>
<keyword evidence="5" id="KW-1185">Reference proteome</keyword>
<evidence type="ECO:0000313" key="5">
    <source>
        <dbReference type="Proteomes" id="UP000626180"/>
    </source>
</evidence>
<dbReference type="RefSeq" id="WP_010795454.1">
    <property type="nucleotide sequence ID" value="NZ_FQYS01000001.1"/>
</dbReference>
<dbReference type="GO" id="GO:0043448">
    <property type="term" value="P:alkane catabolic process"/>
    <property type="evidence" value="ECO:0007669"/>
    <property type="project" value="TreeGrafter"/>
</dbReference>
<evidence type="ECO:0000313" key="3">
    <source>
        <dbReference type="EMBL" id="SPZ03591.1"/>
    </source>
</evidence>
<proteinExistence type="predicted"/>
<organism evidence="3 4">
    <name type="scientific">Pseudomonas luteola</name>
    <dbReference type="NCBI Taxonomy" id="47886"/>
    <lineage>
        <taxon>Bacteria</taxon>
        <taxon>Pseudomonadati</taxon>
        <taxon>Pseudomonadota</taxon>
        <taxon>Gammaproteobacteria</taxon>
        <taxon>Pseudomonadales</taxon>
        <taxon>Pseudomonadaceae</taxon>
        <taxon>Pseudomonas</taxon>
    </lineage>
</organism>